<name>A0ACA9S2J8_9GLOM</name>
<accession>A0ACA9S2J8</accession>
<proteinExistence type="predicted"/>
<comment type="caution">
    <text evidence="1">The sequence shown here is derived from an EMBL/GenBank/DDBJ whole genome shotgun (WGS) entry which is preliminary data.</text>
</comment>
<organism evidence="1 2">
    <name type="scientific">Racocetra persica</name>
    <dbReference type="NCBI Taxonomy" id="160502"/>
    <lineage>
        <taxon>Eukaryota</taxon>
        <taxon>Fungi</taxon>
        <taxon>Fungi incertae sedis</taxon>
        <taxon>Mucoromycota</taxon>
        <taxon>Glomeromycotina</taxon>
        <taxon>Glomeromycetes</taxon>
        <taxon>Diversisporales</taxon>
        <taxon>Gigasporaceae</taxon>
        <taxon>Racocetra</taxon>
    </lineage>
</organism>
<evidence type="ECO:0000313" key="1">
    <source>
        <dbReference type="EMBL" id="CAG8824081.1"/>
    </source>
</evidence>
<gene>
    <name evidence="1" type="ORF">RPERSI_LOCUS26165</name>
</gene>
<reference evidence="1" key="1">
    <citation type="submission" date="2021-06" db="EMBL/GenBank/DDBJ databases">
        <authorList>
            <person name="Kallberg Y."/>
            <person name="Tangrot J."/>
            <person name="Rosling A."/>
        </authorList>
    </citation>
    <scope>NUCLEOTIDE SEQUENCE</scope>
    <source>
        <strain evidence="1">MA461A</strain>
    </source>
</reference>
<dbReference type="Proteomes" id="UP000789920">
    <property type="component" value="Unassembled WGS sequence"/>
</dbReference>
<sequence>QNKGASIQIIKEHDLHNKTEILRLRAQKKNGSSFSIYRLAPGRREKFWALDNTFSRGMQFTRSFGDFYIKDKAKNTEPEFADKIYNAKDLNLLVLCSDGITNRLRVYKRMPTQVLLSYMKQNKYSTDLIELACKDLIKLCDLISQSGFCTDDMSIIIIAFLNSRPLEKWYEDATKDAEDPRDWLNPSFRNDDDLSEISEQDLGEVETPVKDNGFDIYDTSNQYSAEEAEEFADMT</sequence>
<evidence type="ECO:0000313" key="2">
    <source>
        <dbReference type="Proteomes" id="UP000789920"/>
    </source>
</evidence>
<keyword evidence="2" id="KW-1185">Reference proteome</keyword>
<feature type="non-terminal residue" evidence="1">
    <location>
        <position position="1"/>
    </location>
</feature>
<dbReference type="EMBL" id="CAJVQC010088407">
    <property type="protein sequence ID" value="CAG8824081.1"/>
    <property type="molecule type" value="Genomic_DNA"/>
</dbReference>
<protein>
    <submittedName>
        <fullName evidence="1">21833_t:CDS:1</fullName>
    </submittedName>
</protein>
<feature type="non-terminal residue" evidence="1">
    <location>
        <position position="235"/>
    </location>
</feature>